<evidence type="ECO:0000313" key="1">
    <source>
        <dbReference type="EMBL" id="KAI8440000.1"/>
    </source>
</evidence>
<accession>A0ACC0KUN6</accession>
<organism evidence="1 2">
    <name type="scientific">Choristoneura fumiferana</name>
    <name type="common">Spruce budworm moth</name>
    <name type="synonym">Archips fumiferana</name>
    <dbReference type="NCBI Taxonomy" id="7141"/>
    <lineage>
        <taxon>Eukaryota</taxon>
        <taxon>Metazoa</taxon>
        <taxon>Ecdysozoa</taxon>
        <taxon>Arthropoda</taxon>
        <taxon>Hexapoda</taxon>
        <taxon>Insecta</taxon>
        <taxon>Pterygota</taxon>
        <taxon>Neoptera</taxon>
        <taxon>Endopterygota</taxon>
        <taxon>Lepidoptera</taxon>
        <taxon>Glossata</taxon>
        <taxon>Ditrysia</taxon>
        <taxon>Tortricoidea</taxon>
        <taxon>Tortricidae</taxon>
        <taxon>Tortricinae</taxon>
        <taxon>Choristoneura</taxon>
    </lineage>
</organism>
<sequence>MADPPRLGSVGRCRYGTAVPHPLTELKYRFVRERKIRSLVQVRVPNRTDQPNIDDKIQVQDPIRRATTKLQNRIALPIRSEPSESESRRTERVSVSERDGDHERDEPLDPVGKLYLNIQLTAKGKYAKTVNDLFPRPFWLTQEMFKALCAEVVPLLPPRLNSRGIDPTIKIILIYIRLWETIIISIYVDDIIIACKSQEKIDNIKKLLVKRFEMRDLGEINYCLGITFERDEKQMILKQRQYIETILEKFGCKDCKPASTPMDTGLKLTKGTSPTKEKDIPYQNLIGSLMYLAVATRPDIMFAVSHLSQFNNCYTSEHFQAAKEFYDIYKELKT</sequence>
<protein>
    <submittedName>
        <fullName evidence="1">Uncharacterized protein</fullName>
    </submittedName>
</protein>
<keyword evidence="2" id="KW-1185">Reference proteome</keyword>
<name>A0ACC0KUN6_CHOFU</name>
<reference evidence="1 2" key="1">
    <citation type="journal article" date="2022" name="Genome Biol. Evol.">
        <title>The Spruce Budworm Genome: Reconstructing the Evolutionary History of Antifreeze Proteins.</title>
        <authorList>
            <person name="Beliveau C."/>
            <person name="Gagne P."/>
            <person name="Picq S."/>
            <person name="Vernygora O."/>
            <person name="Keeling C.I."/>
            <person name="Pinkney K."/>
            <person name="Doucet D."/>
            <person name="Wen F."/>
            <person name="Johnston J.S."/>
            <person name="Maaroufi H."/>
            <person name="Boyle B."/>
            <person name="Laroche J."/>
            <person name="Dewar K."/>
            <person name="Juretic N."/>
            <person name="Blackburn G."/>
            <person name="Nisole A."/>
            <person name="Brunet B."/>
            <person name="Brandao M."/>
            <person name="Lumley L."/>
            <person name="Duan J."/>
            <person name="Quan G."/>
            <person name="Lucarotti C.J."/>
            <person name="Roe A.D."/>
            <person name="Sperling F.A.H."/>
            <person name="Levesque R.C."/>
            <person name="Cusson M."/>
        </authorList>
    </citation>
    <scope>NUCLEOTIDE SEQUENCE [LARGE SCALE GENOMIC DNA]</scope>
    <source>
        <strain evidence="1">Glfc:IPQL:Cfum</strain>
    </source>
</reference>
<evidence type="ECO:0000313" key="2">
    <source>
        <dbReference type="Proteomes" id="UP001064048"/>
    </source>
</evidence>
<comment type="caution">
    <text evidence="1">The sequence shown here is derived from an EMBL/GenBank/DDBJ whole genome shotgun (WGS) entry which is preliminary data.</text>
</comment>
<dbReference type="Proteomes" id="UP001064048">
    <property type="component" value="Chromosome 2"/>
</dbReference>
<gene>
    <name evidence="1" type="ORF">MSG28_001438</name>
</gene>
<proteinExistence type="predicted"/>
<dbReference type="EMBL" id="CM046102">
    <property type="protein sequence ID" value="KAI8440000.1"/>
    <property type="molecule type" value="Genomic_DNA"/>
</dbReference>